<keyword evidence="1" id="KW-0732">Signal</keyword>
<evidence type="ECO:0000256" key="1">
    <source>
        <dbReference type="SAM" id="SignalP"/>
    </source>
</evidence>
<dbReference type="KEGG" id="ptaw:DW352_10420"/>
<sequence>MRLTSLVPLVIAMAVSTPAVAADTLADVAAKAAGVDGWRIETVGGGSRVALGIATVAGARHAVVVGCSDSKRPMLALSKGDRALIVDSDVGTWAFANGKAADALVAGLIAPEDKTFKLSIDDAPFPAGAAAAKALDAAGKDCASKIGWDYGLDDEQQLVWIYQAAKGEPPQLIFGKPSAGWLQASLTCDAAGKNLIVKTAVLPEKVKNGQTLPLTFTSGSQSYTASGRVELFDGGDVAGFLTGRFAEPRKLISALSGADTLTLKARDTAVTLPSDGAVALASRFTRDCKF</sequence>
<feature type="signal peptide" evidence="1">
    <location>
        <begin position="1"/>
        <end position="21"/>
    </location>
</feature>
<keyword evidence="3" id="KW-1185">Reference proteome</keyword>
<dbReference type="EMBL" id="CP031417">
    <property type="protein sequence ID" value="AXK80886.1"/>
    <property type="molecule type" value="Genomic_DNA"/>
</dbReference>
<dbReference type="RefSeq" id="WP_115690966.1">
    <property type="nucleotide sequence ID" value="NZ_CP031417.1"/>
</dbReference>
<evidence type="ECO:0000313" key="2">
    <source>
        <dbReference type="EMBL" id="AXK80886.1"/>
    </source>
</evidence>
<feature type="chain" id="PRO_5016765672" evidence="1">
    <location>
        <begin position="22"/>
        <end position="290"/>
    </location>
</feature>
<name>A0A345ZVD9_9HYPH</name>
<reference evidence="2 3" key="1">
    <citation type="submission" date="2018-07" db="EMBL/GenBank/DDBJ databases">
        <authorList>
            <person name="Quirk P.G."/>
            <person name="Krulwich T.A."/>
        </authorList>
    </citation>
    <scope>NUCLEOTIDE SEQUENCE [LARGE SCALE GENOMIC DNA]</scope>
    <source>
        <strain evidence="2 3">CC-BB4</strain>
    </source>
</reference>
<dbReference type="Proteomes" id="UP000254889">
    <property type="component" value="Chromosome"/>
</dbReference>
<dbReference type="AlphaFoldDB" id="A0A345ZVD9"/>
<evidence type="ECO:0000313" key="3">
    <source>
        <dbReference type="Proteomes" id="UP000254889"/>
    </source>
</evidence>
<gene>
    <name evidence="2" type="ORF">DW352_10420</name>
</gene>
<protein>
    <submittedName>
        <fullName evidence="2">Uncharacterized protein</fullName>
    </submittedName>
</protein>
<organism evidence="2 3">
    <name type="scientific">Pseudolabrys taiwanensis</name>
    <dbReference type="NCBI Taxonomy" id="331696"/>
    <lineage>
        <taxon>Bacteria</taxon>
        <taxon>Pseudomonadati</taxon>
        <taxon>Pseudomonadota</taxon>
        <taxon>Alphaproteobacteria</taxon>
        <taxon>Hyphomicrobiales</taxon>
        <taxon>Xanthobacteraceae</taxon>
        <taxon>Pseudolabrys</taxon>
    </lineage>
</organism>
<proteinExistence type="predicted"/>
<accession>A0A345ZVD9</accession>